<dbReference type="VEuPathDB" id="FungiDB:CNBG_5866"/>
<evidence type="ECO:0000256" key="6">
    <source>
        <dbReference type="ARBA" id="ARBA00022827"/>
    </source>
</evidence>
<evidence type="ECO:0000256" key="9">
    <source>
        <dbReference type="ARBA" id="ARBA00023128"/>
    </source>
</evidence>
<evidence type="ECO:0000256" key="12">
    <source>
        <dbReference type="PIRSR" id="PIRSR000089-1"/>
    </source>
</evidence>
<dbReference type="OMA" id="WRPYAEQ"/>
<evidence type="ECO:0000256" key="2">
    <source>
        <dbReference type="ARBA" id="ARBA00005817"/>
    </source>
</evidence>
<dbReference type="AlphaFoldDB" id="A0A095ET14"/>
<dbReference type="SUPFAM" id="SSF52402">
    <property type="entry name" value="Adenine nucleotide alpha hydrolases-like"/>
    <property type="match status" value="1"/>
</dbReference>
<comment type="cofactor">
    <cofactor evidence="11 12">
        <name>FAD</name>
        <dbReference type="ChEBI" id="CHEBI:57692"/>
    </cofactor>
    <text evidence="11 12">Binds 1 FAD per dimer.</text>
</comment>
<accession>A0A095ET14</accession>
<evidence type="ECO:0000256" key="5">
    <source>
        <dbReference type="ARBA" id="ARBA00022630"/>
    </source>
</evidence>
<dbReference type="OrthoDB" id="1715808at2759"/>
<keyword evidence="15" id="KW-1185">Reference proteome</keyword>
<dbReference type="HOGENOM" id="CLU_034178_0_1_1"/>
<evidence type="ECO:0000259" key="13">
    <source>
        <dbReference type="SMART" id="SM00893"/>
    </source>
</evidence>
<dbReference type="PIRSF" id="PIRSF000089">
    <property type="entry name" value="Electra_flavoP_a"/>
    <property type="match status" value="1"/>
</dbReference>
<dbReference type="GO" id="GO:0033539">
    <property type="term" value="P:fatty acid beta-oxidation using acyl-CoA dehydrogenase"/>
    <property type="evidence" value="ECO:0007669"/>
    <property type="project" value="TreeGrafter"/>
</dbReference>
<dbReference type="SUPFAM" id="SSF52467">
    <property type="entry name" value="DHS-like NAD/FAD-binding domain"/>
    <property type="match status" value="1"/>
</dbReference>
<evidence type="ECO:0000256" key="10">
    <source>
        <dbReference type="ARBA" id="ARBA00025416"/>
    </source>
</evidence>
<keyword evidence="4 11" id="KW-0813">Transport</keyword>
<dbReference type="InterPro" id="IPR029035">
    <property type="entry name" value="DHS-like_NAD/FAD-binding_dom"/>
</dbReference>
<dbReference type="KEGG" id="cdeu:CNBG_5866"/>
<comment type="similarity">
    <text evidence="2 11">Belongs to the ETF alpha-subunit/FixB family.</text>
</comment>
<dbReference type="InterPro" id="IPR014729">
    <property type="entry name" value="Rossmann-like_a/b/a_fold"/>
</dbReference>
<dbReference type="Gene3D" id="3.40.50.1220">
    <property type="entry name" value="TPP-binding domain"/>
    <property type="match status" value="1"/>
</dbReference>
<comment type="subunit">
    <text evidence="3 11">Heterodimer of an alpha and a beta subunit.</text>
</comment>
<dbReference type="CDD" id="cd01715">
    <property type="entry name" value="ETF_alpha"/>
    <property type="match status" value="1"/>
</dbReference>
<proteinExistence type="inferred from homology"/>
<dbReference type="InterPro" id="IPR033947">
    <property type="entry name" value="ETF_alpha_N"/>
</dbReference>
<feature type="domain" description="Electron transfer flavoprotein alpha/beta-subunit N-terminal" evidence="13">
    <location>
        <begin position="27"/>
        <end position="213"/>
    </location>
</feature>
<dbReference type="FunFam" id="3.40.50.620:FF:000301">
    <property type="entry name" value="Probable electron transfer flavoprotein subunit alpha, mitochondrial"/>
    <property type="match status" value="1"/>
</dbReference>
<organism evidence="14 15">
    <name type="scientific">Cryptococcus deuterogattii (strain R265)</name>
    <name type="common">Cryptococcus gattii VGII (strain R265)</name>
    <dbReference type="NCBI Taxonomy" id="294750"/>
    <lineage>
        <taxon>Eukaryota</taxon>
        <taxon>Fungi</taxon>
        <taxon>Dikarya</taxon>
        <taxon>Basidiomycota</taxon>
        <taxon>Agaricomycotina</taxon>
        <taxon>Tremellomycetes</taxon>
        <taxon>Tremellales</taxon>
        <taxon>Cryptococcaceae</taxon>
        <taxon>Cryptococcus</taxon>
        <taxon>Cryptococcus gattii species complex</taxon>
    </lineage>
</organism>
<feature type="binding site" evidence="12">
    <location>
        <begin position="290"/>
        <end position="297"/>
    </location>
    <ligand>
        <name>FAD</name>
        <dbReference type="ChEBI" id="CHEBI:57692"/>
    </ligand>
</feature>
<dbReference type="FunFam" id="3.40.50.1220:FF:000001">
    <property type="entry name" value="Electron transfer flavoprotein, alpha subunit"/>
    <property type="match status" value="1"/>
</dbReference>
<dbReference type="PANTHER" id="PTHR43153:SF1">
    <property type="entry name" value="ELECTRON TRANSFER FLAVOPROTEIN SUBUNIT ALPHA, MITOCHONDRIAL"/>
    <property type="match status" value="1"/>
</dbReference>
<dbReference type="SMART" id="SM00893">
    <property type="entry name" value="ETF"/>
    <property type="match status" value="1"/>
</dbReference>
<dbReference type="InterPro" id="IPR014730">
    <property type="entry name" value="ETF_a/b_N"/>
</dbReference>
<evidence type="ECO:0000313" key="15">
    <source>
        <dbReference type="Proteomes" id="UP000029445"/>
    </source>
</evidence>
<dbReference type="InterPro" id="IPR001308">
    <property type="entry name" value="ETF_a/FixB"/>
</dbReference>
<name>A0A095ET14_CRYD2</name>
<sequence length="346" mass="36079">MLHRSALRASRAFTPRLALSHSRLVSSLVFLEHKAGKLSEASLSAVTAAKTLGNDTRGLLVGTKSEIENALDRAKEIKGLSKIYLARSDSYSHSLAEALASLLASIVSAKDVSHIFAAHTAVGKNVFPRLAGLLDSSLIADIIALESSGDTFTRPIYAGNAVLTIKSSPKDSVKIVTVRSTAFDKAPVATGPAVVEDVDIITVDTPTQFVSEELTVSSRPDLASAARVVSGGRALKSKESFDTILNPLADSLGAAVGASRAAVDAGYADNSLQVGQTGKVVAPELYVAIGISGAIQHLAGMKESKMIIAINKDPDAPIFQVADVGLVADLFESVPQLVKEIGNVKV</sequence>
<keyword evidence="5 11" id="KW-0285">Flavoprotein</keyword>
<keyword evidence="9 11" id="KW-0496">Mitochondrion</keyword>
<evidence type="ECO:0000256" key="4">
    <source>
        <dbReference type="ARBA" id="ARBA00022448"/>
    </source>
</evidence>
<protein>
    <recommendedName>
        <fullName evidence="11">Probable electron transfer flavoprotein subunit alpha</fullName>
    </recommendedName>
</protein>
<dbReference type="GeneID" id="88181986"/>
<evidence type="ECO:0000313" key="14">
    <source>
        <dbReference type="EMBL" id="KGB79928.1"/>
    </source>
</evidence>
<dbReference type="InterPro" id="IPR018206">
    <property type="entry name" value="ETF_asu_C_CS"/>
</dbReference>
<evidence type="ECO:0000256" key="3">
    <source>
        <dbReference type="ARBA" id="ARBA00011355"/>
    </source>
</evidence>
<dbReference type="GO" id="GO:0009055">
    <property type="term" value="F:electron transfer activity"/>
    <property type="evidence" value="ECO:0007669"/>
    <property type="project" value="InterPro"/>
</dbReference>
<reference evidence="14 15" key="2">
    <citation type="journal article" date="2018" name="Proc. Natl. Acad. Sci.">
        <title>RNAi is a critical determinant of centromere evolution in closely related fungi.</title>
        <authorList>
            <person name="Yadav V."/>
            <person name="Sun S."/>
            <person name="Billmyre R.B."/>
            <person name="Thimmappa B.C."/>
            <person name="Shea T."/>
            <person name="Lintner R."/>
            <person name="Bakkeren G."/>
            <person name="Cuomo C.A."/>
            <person name="Heitman J."/>
            <person name="Sanyal K."/>
        </authorList>
    </citation>
    <scope>NUCLEOTIDE SEQUENCE [LARGE SCALE GENOMIC DNA]</scope>
    <source>
        <strain evidence="14 15">R265</strain>
    </source>
</reference>
<dbReference type="PANTHER" id="PTHR43153">
    <property type="entry name" value="ELECTRON TRANSFER FLAVOPROTEIN ALPHA"/>
    <property type="match status" value="1"/>
</dbReference>
<evidence type="ECO:0000256" key="1">
    <source>
        <dbReference type="ARBA" id="ARBA00004305"/>
    </source>
</evidence>
<dbReference type="Pfam" id="PF01012">
    <property type="entry name" value="ETF"/>
    <property type="match status" value="1"/>
</dbReference>
<dbReference type="GO" id="GO:0005759">
    <property type="term" value="C:mitochondrial matrix"/>
    <property type="evidence" value="ECO:0007669"/>
    <property type="project" value="UniProtKB-SubCell"/>
</dbReference>
<comment type="function">
    <text evidence="10 11">The electron transfer flavoprotein serves as a specific electron acceptor for several dehydrogenases, including five acyl-CoA dehydrogenases, glutaryl-CoA and sarcosine dehydrogenase. It transfers the electrons to the main mitochondrial respiratory chain via ETF-ubiquinone oxidoreductase (ETF dehydrogenase).</text>
</comment>
<evidence type="ECO:0000256" key="11">
    <source>
        <dbReference type="PIRNR" id="PIRNR000089"/>
    </source>
</evidence>
<dbReference type="Pfam" id="PF00766">
    <property type="entry name" value="ETF_alpha"/>
    <property type="match status" value="1"/>
</dbReference>
<feature type="binding site" evidence="12">
    <location>
        <position position="311"/>
    </location>
    <ligand>
        <name>FAD</name>
        <dbReference type="ChEBI" id="CHEBI:57692"/>
    </ligand>
</feature>
<feature type="binding site" evidence="12">
    <location>
        <begin position="273"/>
        <end position="277"/>
    </location>
    <ligand>
        <name>FAD</name>
        <dbReference type="ChEBI" id="CHEBI:57692"/>
    </ligand>
</feature>
<keyword evidence="7" id="KW-0809">Transit peptide</keyword>
<dbReference type="STRING" id="294750.A0A095ET14"/>
<evidence type="ECO:0000256" key="8">
    <source>
        <dbReference type="ARBA" id="ARBA00022982"/>
    </source>
</evidence>
<dbReference type="RefSeq" id="XP_062885575.1">
    <property type="nucleotide sequence ID" value="XM_063029710.1"/>
</dbReference>
<dbReference type="GO" id="GO:0050660">
    <property type="term" value="F:flavin adenine dinucleotide binding"/>
    <property type="evidence" value="ECO:0007669"/>
    <property type="project" value="InterPro"/>
</dbReference>
<feature type="binding site" evidence="12">
    <location>
        <position position="233"/>
    </location>
    <ligand>
        <name>FAD</name>
        <dbReference type="ChEBI" id="CHEBI:57692"/>
    </ligand>
</feature>
<gene>
    <name evidence="14" type="ORF">CNBG_5866</name>
</gene>
<keyword evidence="6 11" id="KW-0274">FAD</keyword>
<dbReference type="EMBL" id="CP025767">
    <property type="protein sequence ID" value="KGB79928.1"/>
    <property type="molecule type" value="Genomic_DNA"/>
</dbReference>
<dbReference type="PROSITE" id="PS00696">
    <property type="entry name" value="ETF_ALPHA"/>
    <property type="match status" value="1"/>
</dbReference>
<dbReference type="InterPro" id="IPR014731">
    <property type="entry name" value="ETF_asu_C"/>
</dbReference>
<comment type="subcellular location">
    <subcellularLocation>
        <location evidence="1 11">Mitochondrion matrix</location>
    </subcellularLocation>
</comment>
<dbReference type="Proteomes" id="UP000029445">
    <property type="component" value="Chromosome 9"/>
</dbReference>
<keyword evidence="8 11" id="KW-0249">Electron transport</keyword>
<evidence type="ECO:0000256" key="7">
    <source>
        <dbReference type="ARBA" id="ARBA00022946"/>
    </source>
</evidence>
<feature type="binding site" evidence="12">
    <location>
        <begin position="259"/>
        <end position="260"/>
    </location>
    <ligand>
        <name>FAD</name>
        <dbReference type="ChEBI" id="CHEBI:57692"/>
    </ligand>
</feature>
<reference evidence="14 15" key="1">
    <citation type="journal article" date="2011" name="MBio">
        <title>Genome variation in Cryptococcus gattii, an emerging pathogen of immunocompetent hosts.</title>
        <authorList>
            <person name="D'Souza C.A."/>
            <person name="Kronstad J.W."/>
            <person name="Taylor G."/>
            <person name="Warren R."/>
            <person name="Yuen M."/>
            <person name="Hu G."/>
            <person name="Jung W.H."/>
            <person name="Sham A."/>
            <person name="Kidd S.E."/>
            <person name="Tangen K."/>
            <person name="Lee N."/>
            <person name="Zeilmaker T."/>
            <person name="Sawkins J."/>
            <person name="McVicker G."/>
            <person name="Shah S."/>
            <person name="Gnerre S."/>
            <person name="Griggs A."/>
            <person name="Zeng Q."/>
            <person name="Bartlett K."/>
            <person name="Li W."/>
            <person name="Wang X."/>
            <person name="Heitman J."/>
            <person name="Stajich J.E."/>
            <person name="Fraser J.A."/>
            <person name="Meyer W."/>
            <person name="Carter D."/>
            <person name="Schein J."/>
            <person name="Krzywinski M."/>
            <person name="Kwon-Chung K.J."/>
            <person name="Varma A."/>
            <person name="Wang J."/>
            <person name="Brunham R."/>
            <person name="Fyfe M."/>
            <person name="Ouellette B.F."/>
            <person name="Siddiqui A."/>
            <person name="Marra M."/>
            <person name="Jones S."/>
            <person name="Holt R."/>
            <person name="Birren B.W."/>
            <person name="Galagan J.E."/>
            <person name="Cuomo C.A."/>
        </authorList>
    </citation>
    <scope>NUCLEOTIDE SEQUENCE [LARGE SCALE GENOMIC DNA]</scope>
    <source>
        <strain evidence="14 15">R265</strain>
    </source>
</reference>
<dbReference type="Gene3D" id="3.40.50.620">
    <property type="entry name" value="HUPs"/>
    <property type="match status" value="1"/>
</dbReference>